<reference evidence="2" key="1">
    <citation type="submission" date="2017-01" db="EMBL/GenBank/DDBJ databases">
        <authorList>
            <person name="Varghese N."/>
            <person name="Submissions S."/>
        </authorList>
    </citation>
    <scope>NUCLEOTIDE SEQUENCE [LARGE SCALE GENOMIC DNA]</scope>
    <source>
        <strain evidence="2">CGMCC 1.7737</strain>
    </source>
</reference>
<keyword evidence="2" id="KW-1185">Reference proteome</keyword>
<evidence type="ECO:0000313" key="1">
    <source>
        <dbReference type="EMBL" id="SIQ80872.1"/>
    </source>
</evidence>
<protein>
    <submittedName>
        <fullName evidence="1">Uncharacterized protein</fullName>
    </submittedName>
</protein>
<dbReference type="RefSeq" id="WP_175609610.1">
    <property type="nucleotide sequence ID" value="NZ_FTNO01000001.1"/>
</dbReference>
<proteinExistence type="predicted"/>
<sequence>MRAGDRYELVWINRDGREHELIIADEAGEDLVETREAERTGAAVRTTFRATNG</sequence>
<organism evidence="1 2">
    <name type="scientific">Haladaptatus litoreus</name>
    <dbReference type="NCBI Taxonomy" id="553468"/>
    <lineage>
        <taxon>Archaea</taxon>
        <taxon>Methanobacteriati</taxon>
        <taxon>Methanobacteriota</taxon>
        <taxon>Stenosarchaea group</taxon>
        <taxon>Halobacteria</taxon>
        <taxon>Halobacteriales</taxon>
        <taxon>Haladaptataceae</taxon>
        <taxon>Haladaptatus</taxon>
    </lineage>
</organism>
<dbReference type="EMBL" id="FTNO01000001">
    <property type="protein sequence ID" value="SIQ80872.1"/>
    <property type="molecule type" value="Genomic_DNA"/>
</dbReference>
<accession>A0A1N6VSM1</accession>
<dbReference type="Proteomes" id="UP000186914">
    <property type="component" value="Unassembled WGS sequence"/>
</dbReference>
<dbReference type="OrthoDB" id="265568at2157"/>
<name>A0A1N6VSM1_9EURY</name>
<evidence type="ECO:0000313" key="2">
    <source>
        <dbReference type="Proteomes" id="UP000186914"/>
    </source>
</evidence>
<gene>
    <name evidence="1" type="ORF">SAMN05421858_0470</name>
</gene>
<dbReference type="AlphaFoldDB" id="A0A1N6VSM1"/>